<name>A0A2R4WEK9_9HYPH</name>
<dbReference type="RefSeq" id="WP_099951899.1">
    <property type="nucleotide sequence ID" value="NZ_CP028843.1"/>
</dbReference>
<dbReference type="Proteomes" id="UP000244755">
    <property type="component" value="Chromosome 1"/>
</dbReference>
<accession>A0A2R4WEK9</accession>
<organism evidence="1 2">
    <name type="scientific">Methylobacterium currus</name>
    <dbReference type="NCBI Taxonomy" id="2051553"/>
    <lineage>
        <taxon>Bacteria</taxon>
        <taxon>Pseudomonadati</taxon>
        <taxon>Pseudomonadota</taxon>
        <taxon>Alphaproteobacteria</taxon>
        <taxon>Hyphomicrobiales</taxon>
        <taxon>Methylobacteriaceae</taxon>
        <taxon>Methylobacterium</taxon>
    </lineage>
</organism>
<dbReference type="KEGG" id="mee:DA075_02740"/>
<gene>
    <name evidence="1" type="ORF">DA075_02740</name>
</gene>
<evidence type="ECO:0000313" key="2">
    <source>
        <dbReference type="Proteomes" id="UP000244755"/>
    </source>
</evidence>
<keyword evidence="2" id="KW-1185">Reference proteome</keyword>
<sequence>MPASEALARRYLALTALILALLVTGVAGRVIWFDAYWIFRDDPPWRAVTDGNSRLLDRQTRRAKVLQALTRPYDLALIGSSTVYHGLDPADVTGVPPGRVFNAGISAVIATELPVIAAVVASRAPARATLGLDYYMFSRPSVPVHLDEALATLSGRLAALMGSVLGRYALADSRLAAVAGGDDPGSWTRAGFRITPPLAAVLTLENDATRRRTTAAFRPETLAGLDLALDRLSGVDLAVYLSPVSDAQRRVLADLGLTDDFSQWREAVMRLCAARGRPVLDLTNLGDPYPFDPAAGSTPAWLDNLHYTPLIGRQVLERLGLRRPAAR</sequence>
<evidence type="ECO:0000313" key="1">
    <source>
        <dbReference type="EMBL" id="AWB19983.1"/>
    </source>
</evidence>
<dbReference type="EMBL" id="CP028843">
    <property type="protein sequence ID" value="AWB19983.1"/>
    <property type="molecule type" value="Genomic_DNA"/>
</dbReference>
<dbReference type="AlphaFoldDB" id="A0A2R4WEK9"/>
<reference evidence="1 2" key="1">
    <citation type="submission" date="2018-04" db="EMBL/GenBank/DDBJ databases">
        <title>Methylobacterium sp. PR1016A genome.</title>
        <authorList>
            <person name="Park W."/>
        </authorList>
    </citation>
    <scope>NUCLEOTIDE SEQUENCE [LARGE SCALE GENOMIC DNA]</scope>
    <source>
        <strain evidence="1 2">PR1016A</strain>
    </source>
</reference>
<dbReference type="OrthoDB" id="7979413at2"/>
<proteinExistence type="predicted"/>
<protein>
    <submittedName>
        <fullName evidence="1">Uncharacterized protein</fullName>
    </submittedName>
</protein>